<dbReference type="EMBL" id="JXCE01000094">
    <property type="protein sequence ID" value="KPA41522.1"/>
    <property type="molecule type" value="Genomic_DNA"/>
</dbReference>
<proteinExistence type="predicted"/>
<dbReference type="Proteomes" id="UP000037904">
    <property type="component" value="Unassembled WGS sequence"/>
</dbReference>
<comment type="caution">
    <text evidence="2">The sequence shown here is derived from an EMBL/GenBank/DDBJ whole genome shotgun (WGS) entry which is preliminary data.</text>
</comment>
<dbReference type="AlphaFoldDB" id="A0A0M9EX68"/>
<protein>
    <submittedName>
        <fullName evidence="2">Uncharacterized protein</fullName>
    </submittedName>
</protein>
<dbReference type="OrthoDB" id="3559235at2759"/>
<evidence type="ECO:0000313" key="3">
    <source>
        <dbReference type="Proteomes" id="UP000037904"/>
    </source>
</evidence>
<feature type="region of interest" description="Disordered" evidence="1">
    <location>
        <begin position="195"/>
        <end position="223"/>
    </location>
</feature>
<evidence type="ECO:0000313" key="2">
    <source>
        <dbReference type="EMBL" id="KPA41522.1"/>
    </source>
</evidence>
<keyword evidence="3" id="KW-1185">Reference proteome</keyword>
<sequence length="260" mass="28876">MPSPTDVIIAEAKSSTDLIKSARKLIQDFRDAQSSLRDDIPNLIETAKAVEELDKPVTLVQQEGNLHTAAVIREIKSIIRLIHHANGLCDWAIPRQKKAVTKNGLKAGVPTKLKYTFRAASRWVVKRRDALEKGILCAQVGLVGNMEGTFKVQYETLFHASAKVREMIGMELILAMSLRRTMVTITDEAIESNKHVGGERIDQERTKSDIQLEDTNSGDTAEDWVYDNITEDQARGIAGEAGVQGWKEAVKLRSKRGTQA</sequence>
<evidence type="ECO:0000256" key="1">
    <source>
        <dbReference type="SAM" id="MobiDB-lite"/>
    </source>
</evidence>
<gene>
    <name evidence="2" type="ORF">FLAG1_05613</name>
</gene>
<organism evidence="2 3">
    <name type="scientific">Fusarium langsethiae</name>
    <dbReference type="NCBI Taxonomy" id="179993"/>
    <lineage>
        <taxon>Eukaryota</taxon>
        <taxon>Fungi</taxon>
        <taxon>Dikarya</taxon>
        <taxon>Ascomycota</taxon>
        <taxon>Pezizomycotina</taxon>
        <taxon>Sordariomycetes</taxon>
        <taxon>Hypocreomycetidae</taxon>
        <taxon>Hypocreales</taxon>
        <taxon>Nectriaceae</taxon>
        <taxon>Fusarium</taxon>
    </lineage>
</organism>
<accession>A0A0M9EX68</accession>
<reference evidence="2 3" key="1">
    <citation type="submission" date="2015-04" db="EMBL/GenBank/DDBJ databases">
        <title>The draft genome sequence of Fusarium langsethiae, a T-2/HT-2 mycotoxin producer.</title>
        <authorList>
            <person name="Lysoe E."/>
            <person name="Divon H.H."/>
            <person name="Terzi V."/>
            <person name="Orru L."/>
            <person name="Lamontanara A."/>
            <person name="Kolseth A.-K."/>
            <person name="Frandsen R.J."/>
            <person name="Nielsen K."/>
            <person name="Thrane U."/>
        </authorList>
    </citation>
    <scope>NUCLEOTIDE SEQUENCE [LARGE SCALE GENOMIC DNA]</scope>
    <source>
        <strain evidence="2 3">Fl201059</strain>
    </source>
</reference>
<name>A0A0M9EX68_FUSLA</name>
<feature type="compositionally biased region" description="Basic and acidic residues" evidence="1">
    <location>
        <begin position="195"/>
        <end position="210"/>
    </location>
</feature>